<evidence type="ECO:0000259" key="2">
    <source>
        <dbReference type="Pfam" id="PF13529"/>
    </source>
</evidence>
<protein>
    <submittedName>
        <fullName evidence="3">Peptidase_C39 like family protein</fullName>
    </submittedName>
</protein>
<evidence type="ECO:0000313" key="4">
    <source>
        <dbReference type="Proteomes" id="UP000186795"/>
    </source>
</evidence>
<dbReference type="InterPro" id="IPR039564">
    <property type="entry name" value="Peptidase_C39-like"/>
</dbReference>
<dbReference type="RefSeq" id="WP_076525995.1">
    <property type="nucleotide sequence ID" value="NZ_CP048103.1"/>
</dbReference>
<dbReference type="Proteomes" id="UP000186795">
    <property type="component" value="Unassembled WGS sequence"/>
</dbReference>
<evidence type="ECO:0000256" key="1">
    <source>
        <dbReference type="SAM" id="SignalP"/>
    </source>
</evidence>
<keyword evidence="1" id="KW-0732">Signal</keyword>
<sequence>MKGRFWLTALSLLLIMGILSPSVGAQEKVGNKTFREVKDFKGGHFDGTHKKGSNLVLNRGKLHKGTDTSGRYHGGDYYYGRWTAPVDAVDFDEAIASWQAVTPEGTWVEVELRARTEAGWTGWYSMGVWHSNDQPFQRHSVSGQRDEQGRVATDTLVMNHPASQVQARVTLFTEDRFLSPTLRSFGIAFSRGENEPGKVPFRGVTSSLDVPMRSQMIYPDGGEVWCSPTSTSMVMAYWANVTGKREWNQPVPTVVKGVWDYVYDGGGNWPYNTAYAASRGLEGKVVRMESMAEMERWVEAGVPVIISLAFKEGELTGSPIKSSGGHLLVVRGFDKNGDVLVNDPAGPADEQVRFTYKRAELEKLWLKHSNGTTYLIHPPGWKTPK</sequence>
<evidence type="ECO:0000313" key="3">
    <source>
        <dbReference type="EMBL" id="SIT06011.1"/>
    </source>
</evidence>
<feature type="domain" description="Peptidase C39-like" evidence="2">
    <location>
        <begin position="208"/>
        <end position="345"/>
    </location>
</feature>
<dbReference type="Pfam" id="PF13529">
    <property type="entry name" value="Peptidase_C39_2"/>
    <property type="match status" value="1"/>
</dbReference>
<gene>
    <name evidence="3" type="ORF">SAMN05421790_11196</name>
</gene>
<dbReference type="Gene3D" id="3.90.70.10">
    <property type="entry name" value="Cysteine proteinases"/>
    <property type="match status" value="1"/>
</dbReference>
<accession>A0A1N7P615</accession>
<dbReference type="CDD" id="cd02549">
    <property type="entry name" value="Peptidase_C39A"/>
    <property type="match status" value="1"/>
</dbReference>
<feature type="chain" id="PRO_5009943770" evidence="1">
    <location>
        <begin position="26"/>
        <end position="385"/>
    </location>
</feature>
<organism evidence="3 4">
    <name type="scientific">Kroppenstedtia eburnea</name>
    <dbReference type="NCBI Taxonomy" id="714067"/>
    <lineage>
        <taxon>Bacteria</taxon>
        <taxon>Bacillati</taxon>
        <taxon>Bacillota</taxon>
        <taxon>Bacilli</taxon>
        <taxon>Bacillales</taxon>
        <taxon>Thermoactinomycetaceae</taxon>
        <taxon>Kroppenstedtia</taxon>
    </lineage>
</organism>
<dbReference type="InterPro" id="IPR039563">
    <property type="entry name" value="Peptidase_C39_single_dom"/>
</dbReference>
<feature type="signal peptide" evidence="1">
    <location>
        <begin position="1"/>
        <end position="25"/>
    </location>
</feature>
<name>A0A1N7P615_9BACL</name>
<dbReference type="EMBL" id="FTOD01000011">
    <property type="protein sequence ID" value="SIT06011.1"/>
    <property type="molecule type" value="Genomic_DNA"/>
</dbReference>
<reference evidence="4" key="1">
    <citation type="submission" date="2017-01" db="EMBL/GenBank/DDBJ databases">
        <authorList>
            <person name="Varghese N."/>
            <person name="Submissions S."/>
        </authorList>
    </citation>
    <scope>NUCLEOTIDE SEQUENCE [LARGE SCALE GENOMIC DNA]</scope>
    <source>
        <strain evidence="4">DSM 45196</strain>
    </source>
</reference>
<keyword evidence="4" id="KW-1185">Reference proteome</keyword>
<dbReference type="AlphaFoldDB" id="A0A1N7P615"/>
<dbReference type="OrthoDB" id="9789941at2"/>
<proteinExistence type="predicted"/>